<dbReference type="Pfam" id="PF00439">
    <property type="entry name" value="Bromodomain"/>
    <property type="match status" value="1"/>
</dbReference>
<dbReference type="InterPro" id="IPR036427">
    <property type="entry name" value="Bromodomain-like_sf"/>
</dbReference>
<feature type="region of interest" description="Disordered" evidence="4">
    <location>
        <begin position="151"/>
        <end position="186"/>
    </location>
</feature>
<evidence type="ECO:0000256" key="4">
    <source>
        <dbReference type="SAM" id="MobiDB-lite"/>
    </source>
</evidence>
<protein>
    <submittedName>
        <fullName evidence="6">Similar to fs(1)h: Homeotic protein female sterile (Drosophila melanogaster)</fullName>
    </submittedName>
</protein>
<dbReference type="FunFam" id="1.20.920.10:FF:000002">
    <property type="entry name" value="Bromodomain-containing protein 4"/>
    <property type="match status" value="1"/>
</dbReference>
<gene>
    <name evidence="6" type="ORF">HICCMSTLAB_LOCUS1981</name>
</gene>
<dbReference type="PANTHER" id="PTHR22880">
    <property type="entry name" value="FALZ-RELATED BROMODOMAIN-CONTAINING PROTEINS"/>
    <property type="match status" value="1"/>
</dbReference>
<feature type="compositionally biased region" description="Basic and acidic residues" evidence="4">
    <location>
        <begin position="151"/>
        <end position="167"/>
    </location>
</feature>
<evidence type="ECO:0000256" key="1">
    <source>
        <dbReference type="ARBA" id="ARBA00022737"/>
    </source>
</evidence>
<dbReference type="GO" id="GO:0006338">
    <property type="term" value="P:chromatin remodeling"/>
    <property type="evidence" value="ECO:0007669"/>
    <property type="project" value="TreeGrafter"/>
</dbReference>
<reference evidence="6" key="1">
    <citation type="submission" date="2021-04" db="EMBL/GenBank/DDBJ databases">
        <authorList>
            <person name="Chebbi M.A.C M."/>
        </authorList>
    </citation>
    <scope>NUCLEOTIDE SEQUENCE</scope>
</reference>
<dbReference type="Gene3D" id="1.20.920.10">
    <property type="entry name" value="Bromodomain-like"/>
    <property type="match status" value="1"/>
</dbReference>
<sequence>MEQHIVPSCSGAVDDPTEAILVPINGIVQPAVMPLAGCRGRVTNQLQFLKKNVLEKIWNHDYGKPFRKPVNTIEHNIPDYYKVITNPMDLGTIRKRLSNRYYWSSEDCIKDFKRMFKNCYTYNDPGQDIVVMAQTLEKIFYQKMARMPKKESEVRRESGKIADRSRASSDASVTNRSLEASPREFATEQTFGSLSIENSVEELSDNKFVSTTEVESTERCGG</sequence>
<dbReference type="SMART" id="SM00297">
    <property type="entry name" value="BROMO"/>
    <property type="match status" value="1"/>
</dbReference>
<comment type="caution">
    <text evidence="6">The sequence shown here is derived from an EMBL/GenBank/DDBJ whole genome shotgun (WGS) entry which is preliminary data.</text>
</comment>
<organism evidence="6 7">
    <name type="scientific">Cotesia congregata</name>
    <name type="common">Parasitoid wasp</name>
    <name type="synonym">Apanteles congregatus</name>
    <dbReference type="NCBI Taxonomy" id="51543"/>
    <lineage>
        <taxon>Eukaryota</taxon>
        <taxon>Metazoa</taxon>
        <taxon>Ecdysozoa</taxon>
        <taxon>Arthropoda</taxon>
        <taxon>Hexapoda</taxon>
        <taxon>Insecta</taxon>
        <taxon>Pterygota</taxon>
        <taxon>Neoptera</taxon>
        <taxon>Endopterygota</taxon>
        <taxon>Hymenoptera</taxon>
        <taxon>Apocrita</taxon>
        <taxon>Ichneumonoidea</taxon>
        <taxon>Braconidae</taxon>
        <taxon>Microgastrinae</taxon>
        <taxon>Cotesia</taxon>
    </lineage>
</organism>
<dbReference type="Proteomes" id="UP000786811">
    <property type="component" value="Unassembled WGS sequence"/>
</dbReference>
<dbReference type="EMBL" id="CAJNRD030001116">
    <property type="protein sequence ID" value="CAG5076000.1"/>
    <property type="molecule type" value="Genomic_DNA"/>
</dbReference>
<dbReference type="InterPro" id="IPR018359">
    <property type="entry name" value="Bromodomain_CS"/>
</dbReference>
<dbReference type="PROSITE" id="PS50014">
    <property type="entry name" value="BROMODOMAIN_2"/>
    <property type="match status" value="1"/>
</dbReference>
<name>A0A8J2H418_COTCN</name>
<keyword evidence="1" id="KW-0677">Repeat</keyword>
<dbReference type="GO" id="GO:0006355">
    <property type="term" value="P:regulation of DNA-templated transcription"/>
    <property type="evidence" value="ECO:0007669"/>
    <property type="project" value="TreeGrafter"/>
</dbReference>
<evidence type="ECO:0000256" key="2">
    <source>
        <dbReference type="ARBA" id="ARBA00023117"/>
    </source>
</evidence>
<keyword evidence="2 3" id="KW-0103">Bromodomain</keyword>
<evidence type="ECO:0000313" key="7">
    <source>
        <dbReference type="Proteomes" id="UP000786811"/>
    </source>
</evidence>
<dbReference type="InterPro" id="IPR050935">
    <property type="entry name" value="Bromo_chromatin_reader"/>
</dbReference>
<dbReference type="AlphaFoldDB" id="A0A8J2H418"/>
<evidence type="ECO:0000313" key="6">
    <source>
        <dbReference type="EMBL" id="CAG5076000.1"/>
    </source>
</evidence>
<feature type="domain" description="Bromo" evidence="5">
    <location>
        <begin position="58"/>
        <end position="130"/>
    </location>
</feature>
<dbReference type="PRINTS" id="PR00503">
    <property type="entry name" value="BROMODOMAIN"/>
</dbReference>
<dbReference type="SUPFAM" id="SSF47370">
    <property type="entry name" value="Bromodomain"/>
    <property type="match status" value="1"/>
</dbReference>
<evidence type="ECO:0000259" key="5">
    <source>
        <dbReference type="PROSITE" id="PS50014"/>
    </source>
</evidence>
<proteinExistence type="predicted"/>
<accession>A0A8J2H418</accession>
<dbReference type="InterPro" id="IPR001487">
    <property type="entry name" value="Bromodomain"/>
</dbReference>
<evidence type="ECO:0000256" key="3">
    <source>
        <dbReference type="PROSITE-ProRule" id="PRU00035"/>
    </source>
</evidence>
<keyword evidence="7" id="KW-1185">Reference proteome</keyword>
<dbReference type="OrthoDB" id="784962at2759"/>
<dbReference type="GO" id="GO:0000785">
    <property type="term" value="C:chromatin"/>
    <property type="evidence" value="ECO:0007669"/>
    <property type="project" value="TreeGrafter"/>
</dbReference>
<dbReference type="PANTHER" id="PTHR22880:SF225">
    <property type="entry name" value="BROMODOMAIN-CONTAINING PROTEIN BET-1-RELATED"/>
    <property type="match status" value="1"/>
</dbReference>
<dbReference type="GO" id="GO:0005634">
    <property type="term" value="C:nucleus"/>
    <property type="evidence" value="ECO:0007669"/>
    <property type="project" value="TreeGrafter"/>
</dbReference>
<dbReference type="PROSITE" id="PS00633">
    <property type="entry name" value="BROMODOMAIN_1"/>
    <property type="match status" value="1"/>
</dbReference>